<name>A0A917P7T9_9ACTN</name>
<feature type="region of interest" description="Disordered" evidence="1">
    <location>
        <begin position="118"/>
        <end position="152"/>
    </location>
</feature>
<dbReference type="EMBL" id="BMQA01000089">
    <property type="protein sequence ID" value="GGJ65926.1"/>
    <property type="molecule type" value="Genomic_DNA"/>
</dbReference>
<protein>
    <recommendedName>
        <fullName evidence="2">Integrase catalytic domain-containing protein</fullName>
    </recommendedName>
</protein>
<accession>A0A917P7T9</accession>
<dbReference type="GO" id="GO:0015074">
    <property type="term" value="P:DNA integration"/>
    <property type="evidence" value="ECO:0007669"/>
    <property type="project" value="InterPro"/>
</dbReference>
<evidence type="ECO:0000256" key="1">
    <source>
        <dbReference type="SAM" id="MobiDB-lite"/>
    </source>
</evidence>
<proteinExistence type="predicted"/>
<dbReference type="Gene3D" id="3.30.420.10">
    <property type="entry name" value="Ribonuclease H-like superfamily/Ribonuclease H"/>
    <property type="match status" value="1"/>
</dbReference>
<dbReference type="PANTHER" id="PTHR46889:SF4">
    <property type="entry name" value="TRANSPOSASE INSO FOR INSERTION SEQUENCE ELEMENT IS911B-RELATED"/>
    <property type="match status" value="1"/>
</dbReference>
<organism evidence="3 4">
    <name type="scientific">Streptomyces brasiliensis</name>
    <dbReference type="NCBI Taxonomy" id="1954"/>
    <lineage>
        <taxon>Bacteria</taxon>
        <taxon>Bacillati</taxon>
        <taxon>Actinomycetota</taxon>
        <taxon>Actinomycetes</taxon>
        <taxon>Kitasatosporales</taxon>
        <taxon>Streptomycetaceae</taxon>
        <taxon>Streptomyces</taxon>
    </lineage>
</organism>
<sequence length="152" mass="17397">MADHHRAELVVDALDMAHGRSGLEPGCVIHSDRGEYTSAHFRDRISELELRQSSGRTGSCFDNAAAESFWALLKEEIGTRTWPDRATARAEVFNFIETFYNRRRLRKHKIFGYLTPAETRQRHQHASRHNDHVSKTTGKLQPESDPLRRASG</sequence>
<dbReference type="InterPro" id="IPR001584">
    <property type="entry name" value="Integrase_cat-core"/>
</dbReference>
<evidence type="ECO:0000313" key="4">
    <source>
        <dbReference type="Proteomes" id="UP000657574"/>
    </source>
</evidence>
<reference evidence="3" key="2">
    <citation type="submission" date="2020-09" db="EMBL/GenBank/DDBJ databases">
        <authorList>
            <person name="Sun Q."/>
            <person name="Ohkuma M."/>
        </authorList>
    </citation>
    <scope>NUCLEOTIDE SEQUENCE</scope>
    <source>
        <strain evidence="3">JCM 3086</strain>
    </source>
</reference>
<dbReference type="PROSITE" id="PS50994">
    <property type="entry name" value="INTEGRASE"/>
    <property type="match status" value="1"/>
</dbReference>
<dbReference type="GO" id="GO:0003676">
    <property type="term" value="F:nucleic acid binding"/>
    <property type="evidence" value="ECO:0007669"/>
    <property type="project" value="InterPro"/>
</dbReference>
<dbReference type="SUPFAM" id="SSF53098">
    <property type="entry name" value="Ribonuclease H-like"/>
    <property type="match status" value="1"/>
</dbReference>
<feature type="domain" description="Integrase catalytic" evidence="2">
    <location>
        <begin position="1"/>
        <end position="124"/>
    </location>
</feature>
<dbReference type="Pfam" id="PF13683">
    <property type="entry name" value="rve_3"/>
    <property type="match status" value="1"/>
</dbReference>
<dbReference type="InterPro" id="IPR036397">
    <property type="entry name" value="RNaseH_sf"/>
</dbReference>
<dbReference type="InterPro" id="IPR050900">
    <property type="entry name" value="Transposase_IS3/IS150/IS904"/>
</dbReference>
<evidence type="ECO:0000259" key="2">
    <source>
        <dbReference type="PROSITE" id="PS50994"/>
    </source>
</evidence>
<dbReference type="InterPro" id="IPR012337">
    <property type="entry name" value="RNaseH-like_sf"/>
</dbReference>
<keyword evidence="4" id="KW-1185">Reference proteome</keyword>
<dbReference type="Proteomes" id="UP000657574">
    <property type="component" value="Unassembled WGS sequence"/>
</dbReference>
<comment type="caution">
    <text evidence="3">The sequence shown here is derived from an EMBL/GenBank/DDBJ whole genome shotgun (WGS) entry which is preliminary data.</text>
</comment>
<dbReference type="AlphaFoldDB" id="A0A917P7T9"/>
<gene>
    <name evidence="3" type="ORF">GCM10010121_090800</name>
</gene>
<reference evidence="3" key="1">
    <citation type="journal article" date="2014" name="Int. J. Syst. Evol. Microbiol.">
        <title>Complete genome sequence of Corynebacterium casei LMG S-19264T (=DSM 44701T), isolated from a smear-ripened cheese.</title>
        <authorList>
            <consortium name="US DOE Joint Genome Institute (JGI-PGF)"/>
            <person name="Walter F."/>
            <person name="Albersmeier A."/>
            <person name="Kalinowski J."/>
            <person name="Ruckert C."/>
        </authorList>
    </citation>
    <scope>NUCLEOTIDE SEQUENCE</scope>
    <source>
        <strain evidence="3">JCM 3086</strain>
    </source>
</reference>
<dbReference type="PANTHER" id="PTHR46889">
    <property type="entry name" value="TRANSPOSASE INSF FOR INSERTION SEQUENCE IS3B-RELATED"/>
    <property type="match status" value="1"/>
</dbReference>
<evidence type="ECO:0000313" key="3">
    <source>
        <dbReference type="EMBL" id="GGJ65926.1"/>
    </source>
</evidence>